<dbReference type="OMA" id="RQFNDMF"/>
<dbReference type="AlphaFoldDB" id="A8HQA9"/>
<name>A8HQA9_CHLRE</name>
<feature type="domain" description="Serine aminopeptidase S33" evidence="1">
    <location>
        <begin position="128"/>
        <end position="298"/>
    </location>
</feature>
<dbReference type="InterPro" id="IPR022742">
    <property type="entry name" value="Hydrolase_4"/>
</dbReference>
<dbReference type="HOGENOM" id="CLU_026209_7_2_1"/>
<keyword evidence="3" id="KW-1185">Reference proteome</keyword>
<protein>
    <recommendedName>
        <fullName evidence="1">Serine aminopeptidase S33 domain-containing protein</fullName>
    </recommendedName>
</protein>
<dbReference type="ESTHER" id="chlre-a8hqa9">
    <property type="family name" value="Monoglyceridelipase_lysophospholip"/>
</dbReference>
<dbReference type="EMBL" id="CM008962">
    <property type="protein sequence ID" value="PNW88412.1"/>
    <property type="molecule type" value="Genomic_DNA"/>
</dbReference>
<dbReference type="Proteomes" id="UP000006906">
    <property type="component" value="Chromosome 1"/>
</dbReference>
<reference evidence="2 3" key="1">
    <citation type="journal article" date="2007" name="Science">
        <title>The Chlamydomonas genome reveals the evolution of key animal and plant functions.</title>
        <authorList>
            <person name="Merchant S.S."/>
            <person name="Prochnik S.E."/>
            <person name="Vallon O."/>
            <person name="Harris E.H."/>
            <person name="Karpowicz S.J."/>
            <person name="Witman G.B."/>
            <person name="Terry A."/>
            <person name="Salamov A."/>
            <person name="Fritz-Laylin L.K."/>
            <person name="Marechal-Drouard L."/>
            <person name="Marshall W.F."/>
            <person name="Qu L.H."/>
            <person name="Nelson D.R."/>
            <person name="Sanderfoot A.A."/>
            <person name="Spalding M.H."/>
            <person name="Kapitonov V.V."/>
            <person name="Ren Q."/>
            <person name="Ferris P."/>
            <person name="Lindquist E."/>
            <person name="Shapiro H."/>
            <person name="Lucas S.M."/>
            <person name="Grimwood J."/>
            <person name="Schmutz J."/>
            <person name="Cardol P."/>
            <person name="Cerutti H."/>
            <person name="Chanfreau G."/>
            <person name="Chen C.L."/>
            <person name="Cognat V."/>
            <person name="Croft M.T."/>
            <person name="Dent R."/>
            <person name="Dutcher S."/>
            <person name="Fernandez E."/>
            <person name="Fukuzawa H."/>
            <person name="Gonzalez-Ballester D."/>
            <person name="Gonzalez-Halphen D."/>
            <person name="Hallmann A."/>
            <person name="Hanikenne M."/>
            <person name="Hippler M."/>
            <person name="Inwood W."/>
            <person name="Jabbari K."/>
            <person name="Kalanon M."/>
            <person name="Kuras R."/>
            <person name="Lefebvre P.A."/>
            <person name="Lemaire S.D."/>
            <person name="Lobanov A.V."/>
            <person name="Lohr M."/>
            <person name="Manuell A."/>
            <person name="Meier I."/>
            <person name="Mets L."/>
            <person name="Mittag M."/>
            <person name="Mittelmeier T."/>
            <person name="Moroney J.V."/>
            <person name="Moseley J."/>
            <person name="Napoli C."/>
            <person name="Nedelcu A.M."/>
            <person name="Niyogi K."/>
            <person name="Novoselov S.V."/>
            <person name="Paulsen I.T."/>
            <person name="Pazour G."/>
            <person name="Purton S."/>
            <person name="Ral J.P."/>
            <person name="Riano-Pachon D.M."/>
            <person name="Riekhof W."/>
            <person name="Rymarquis L."/>
            <person name="Schroda M."/>
            <person name="Stern D."/>
            <person name="Umen J."/>
            <person name="Willows R."/>
            <person name="Wilson N."/>
            <person name="Zimmer S.L."/>
            <person name="Allmer J."/>
            <person name="Balk J."/>
            <person name="Bisova K."/>
            <person name="Chen C.J."/>
            <person name="Elias M."/>
            <person name="Gendler K."/>
            <person name="Hauser C."/>
            <person name="Lamb M.R."/>
            <person name="Ledford H."/>
            <person name="Long J.C."/>
            <person name="Minagawa J."/>
            <person name="Page M.D."/>
            <person name="Pan J."/>
            <person name="Pootakham W."/>
            <person name="Roje S."/>
            <person name="Rose A."/>
            <person name="Stahlberg E."/>
            <person name="Terauchi A.M."/>
            <person name="Yang P."/>
            <person name="Ball S."/>
            <person name="Bowler C."/>
            <person name="Dieckmann C.L."/>
            <person name="Gladyshev V.N."/>
            <person name="Green P."/>
            <person name="Jorgensen R."/>
            <person name="Mayfield S."/>
            <person name="Mueller-Roeber B."/>
            <person name="Rajamani S."/>
            <person name="Sayre R.T."/>
            <person name="Brokstein P."/>
            <person name="Dubchak I."/>
            <person name="Goodstein D."/>
            <person name="Hornick L."/>
            <person name="Huang Y.W."/>
            <person name="Jhaveri J."/>
            <person name="Luo Y."/>
            <person name="Martinez D."/>
            <person name="Ngau W.C."/>
            <person name="Otillar B."/>
            <person name="Poliakov A."/>
            <person name="Porter A."/>
            <person name="Szajkowski L."/>
            <person name="Werner G."/>
            <person name="Zhou K."/>
            <person name="Grigoriev I.V."/>
            <person name="Rokhsar D.S."/>
            <person name="Grossman A.R."/>
        </authorList>
    </citation>
    <scope>NUCLEOTIDE SEQUENCE [LARGE SCALE GENOMIC DNA]</scope>
    <source>
        <strain evidence="3">CC-503</strain>
    </source>
</reference>
<dbReference type="GeneID" id="5715322"/>
<dbReference type="Gramene" id="PNW88412">
    <property type="protein sequence ID" value="PNW88412"/>
    <property type="gene ID" value="CHLRE_01g028250v5"/>
</dbReference>
<dbReference type="eggNOG" id="KOG1455">
    <property type="taxonomic scope" value="Eukaryota"/>
</dbReference>
<dbReference type="Gene3D" id="3.40.50.1820">
    <property type="entry name" value="alpha/beta hydrolase"/>
    <property type="match status" value="1"/>
</dbReference>
<evidence type="ECO:0000259" key="1">
    <source>
        <dbReference type="Pfam" id="PF12146"/>
    </source>
</evidence>
<evidence type="ECO:0000313" key="3">
    <source>
        <dbReference type="Proteomes" id="UP000006906"/>
    </source>
</evidence>
<accession>A8HQA9</accession>
<dbReference type="GO" id="GO:0016298">
    <property type="term" value="F:lipase activity"/>
    <property type="evidence" value="ECO:0000318"/>
    <property type="project" value="GO_Central"/>
</dbReference>
<feature type="domain" description="Serine aminopeptidase S33" evidence="1">
    <location>
        <begin position="27"/>
        <end position="101"/>
    </location>
</feature>
<proteinExistence type="predicted"/>
<dbReference type="STRING" id="3055.A8HQA9"/>
<dbReference type="SUPFAM" id="SSF53474">
    <property type="entry name" value="alpha/beta-Hydrolases"/>
    <property type="match status" value="1"/>
</dbReference>
<dbReference type="PANTHER" id="PTHR11614">
    <property type="entry name" value="PHOSPHOLIPASE-RELATED"/>
    <property type="match status" value="1"/>
</dbReference>
<dbReference type="OrthoDB" id="2498029at2759"/>
<dbReference type="Pfam" id="PF12146">
    <property type="entry name" value="Hydrolase_4"/>
    <property type="match status" value="2"/>
</dbReference>
<dbReference type="FunCoup" id="A8HQA9">
    <property type="interactions" value="459"/>
</dbReference>
<sequence>MAPITGVFVNSRKQKLHTLKYPAKGAPVAELFIHHGLAEHCGRYDNVCQTLADQGIEVTTYDAHGHGKSEPTEEGGRAFVGNYKHLVDDMCDFMDFVHKNESAPAPAAPAPGAGSAAEGSAPAAAAPAAAAHGKLPVFVLGHSMGGLVAALTALRRQERLAGVMLHSPALDVEWNPVLRVQAAVGGLLSALVPRAKLVPAVRPEDMSQDPAVVAAYVNDPLNTQGNVRARTGNEMLRGFAEVGKNARKLTLPVYVAHGTKDACTSVAASRRFVEGGVSSADKTFRAVEGGYHELLHGPEWRDCTEHIASWIKSHAAAAAGKEAGKEAAKAEAGSGSKL</sequence>
<organism evidence="2 3">
    <name type="scientific">Chlamydomonas reinhardtii</name>
    <name type="common">Chlamydomonas smithii</name>
    <dbReference type="NCBI Taxonomy" id="3055"/>
    <lineage>
        <taxon>Eukaryota</taxon>
        <taxon>Viridiplantae</taxon>
        <taxon>Chlorophyta</taxon>
        <taxon>core chlorophytes</taxon>
        <taxon>Chlorophyceae</taxon>
        <taxon>CS clade</taxon>
        <taxon>Chlamydomonadales</taxon>
        <taxon>Chlamydomonadaceae</taxon>
        <taxon>Chlamydomonas</taxon>
    </lineage>
</organism>
<dbReference type="InterPro" id="IPR051044">
    <property type="entry name" value="MAG_DAG_Lipase"/>
</dbReference>
<dbReference type="InterPro" id="IPR029058">
    <property type="entry name" value="AB_hydrolase_fold"/>
</dbReference>
<evidence type="ECO:0000313" key="2">
    <source>
        <dbReference type="EMBL" id="PNW88412.1"/>
    </source>
</evidence>
<dbReference type="InParanoid" id="A8HQA9"/>
<dbReference type="GO" id="GO:0016020">
    <property type="term" value="C:membrane"/>
    <property type="evidence" value="ECO:0000318"/>
    <property type="project" value="GO_Central"/>
</dbReference>
<dbReference type="KEGG" id="cre:CHLRE_01g028250v5"/>
<dbReference type="RefSeq" id="XP_042928511.1">
    <property type="nucleotide sequence ID" value="XM_043058597.1"/>
</dbReference>
<dbReference type="PaxDb" id="3055-EDP09761"/>
<gene>
    <name evidence="2" type="ORF">CHLRE_01g028250v5</name>
</gene>